<dbReference type="HAMAP" id="MF_01401">
    <property type="entry name" value="MsrA"/>
    <property type="match status" value="1"/>
</dbReference>
<dbReference type="Gene3D" id="3.30.1060.10">
    <property type="entry name" value="Peptide methionine sulphoxide reductase MsrA"/>
    <property type="match status" value="1"/>
</dbReference>
<comment type="caution">
    <text evidence="6">The sequence shown here is derived from an EMBL/GenBank/DDBJ whole genome shotgun (WGS) entry which is preliminary data.</text>
</comment>
<dbReference type="Pfam" id="PF01625">
    <property type="entry name" value="PMSR"/>
    <property type="match status" value="1"/>
</dbReference>
<gene>
    <name evidence="4" type="primary">msrA</name>
    <name evidence="6" type="ORF">NC99_13430</name>
</gene>
<comment type="function">
    <text evidence="4">Has an important function as a repair enzyme for proteins that have been inactivated by oxidation. Catalyzes the reversible oxidation-reduction of methionine sulfoxide in proteins to methionine.</text>
</comment>
<dbReference type="STRING" id="1409788.NC99_13430"/>
<dbReference type="AlphaFoldDB" id="A0A0L8VCD3"/>
<evidence type="ECO:0000259" key="5">
    <source>
        <dbReference type="Pfam" id="PF01625"/>
    </source>
</evidence>
<keyword evidence="7" id="KW-1185">Reference proteome</keyword>
<comment type="catalytic activity">
    <reaction evidence="2 4">
        <text>L-methionyl-[protein] + [thioredoxin]-disulfide + H2O = L-methionyl-(S)-S-oxide-[protein] + [thioredoxin]-dithiol</text>
        <dbReference type="Rhea" id="RHEA:14217"/>
        <dbReference type="Rhea" id="RHEA-COMP:10698"/>
        <dbReference type="Rhea" id="RHEA-COMP:10700"/>
        <dbReference type="Rhea" id="RHEA-COMP:12313"/>
        <dbReference type="Rhea" id="RHEA-COMP:12315"/>
        <dbReference type="ChEBI" id="CHEBI:15377"/>
        <dbReference type="ChEBI" id="CHEBI:16044"/>
        <dbReference type="ChEBI" id="CHEBI:29950"/>
        <dbReference type="ChEBI" id="CHEBI:44120"/>
        <dbReference type="ChEBI" id="CHEBI:50058"/>
        <dbReference type="EC" id="1.8.4.11"/>
    </reaction>
</comment>
<evidence type="ECO:0000256" key="3">
    <source>
        <dbReference type="ARBA" id="ARBA00048782"/>
    </source>
</evidence>
<dbReference type="NCBIfam" id="TIGR00401">
    <property type="entry name" value="msrA"/>
    <property type="match status" value="1"/>
</dbReference>
<protein>
    <recommendedName>
        <fullName evidence="4">Peptide methionine sulfoxide reductase MsrA</fullName>
        <shortName evidence="4">Protein-methionine-S-oxide reductase</shortName>
        <ecNumber evidence="4">1.8.4.11</ecNumber>
    </recommendedName>
    <alternativeName>
        <fullName evidence="4">Peptide-methionine (S)-S-oxide reductase</fullName>
        <shortName evidence="4">Peptide Met(O) reductase</shortName>
    </alternativeName>
</protein>
<dbReference type="PANTHER" id="PTHR43774">
    <property type="entry name" value="PEPTIDE METHIONINE SULFOXIDE REDUCTASE"/>
    <property type="match status" value="1"/>
</dbReference>
<dbReference type="Proteomes" id="UP000036958">
    <property type="component" value="Unassembled WGS sequence"/>
</dbReference>
<dbReference type="EMBL" id="LGIA01000067">
    <property type="protein sequence ID" value="KOH45837.1"/>
    <property type="molecule type" value="Genomic_DNA"/>
</dbReference>
<name>A0A0L8VCD3_9BACT</name>
<proteinExistence type="inferred from homology"/>
<dbReference type="EC" id="1.8.4.11" evidence="4"/>
<organism evidence="6 7">
    <name type="scientific">Sunxiuqinia dokdonensis</name>
    <dbReference type="NCBI Taxonomy" id="1409788"/>
    <lineage>
        <taxon>Bacteria</taxon>
        <taxon>Pseudomonadati</taxon>
        <taxon>Bacteroidota</taxon>
        <taxon>Bacteroidia</taxon>
        <taxon>Marinilabiliales</taxon>
        <taxon>Prolixibacteraceae</taxon>
        <taxon>Sunxiuqinia</taxon>
    </lineage>
</organism>
<reference evidence="6" key="1">
    <citation type="submission" date="2015-07" db="EMBL/GenBank/DDBJ databases">
        <title>MeaNS - Measles Nucleotide Surveillance Program.</title>
        <authorList>
            <person name="Tran T."/>
            <person name="Druce J."/>
        </authorList>
    </citation>
    <scope>NUCLEOTIDE SEQUENCE</scope>
    <source>
        <strain evidence="6">SK</strain>
    </source>
</reference>
<sequence length="198" mass="22854">MTLKILIVNLLLFSVFTNQNKNKMEIATFGGGCFWCTEAVFKELKGVESVTSGYSGGHVINPAYREVTSGKTGHAEVIEIEFDPAVISFQELLEVFWAIHDPTTLNRQGADVGPQYRSVIFYHNEAQKEIAEKIKQKLNDEKVFDKPVVTEITPWENFYRAENYHQDYYENNPNQGYCQFVIVPKLDKFRKIFQDKLK</sequence>
<keyword evidence="1 4" id="KW-0560">Oxidoreductase</keyword>
<evidence type="ECO:0000313" key="7">
    <source>
        <dbReference type="Proteomes" id="UP000036958"/>
    </source>
</evidence>
<dbReference type="PATRIC" id="fig|1409788.3.peg.1365"/>
<evidence type="ECO:0000256" key="2">
    <source>
        <dbReference type="ARBA" id="ARBA00047806"/>
    </source>
</evidence>
<dbReference type="GO" id="GO:0033744">
    <property type="term" value="F:L-methionine:thioredoxin-disulfide S-oxidoreductase activity"/>
    <property type="evidence" value="ECO:0007669"/>
    <property type="project" value="RHEA"/>
</dbReference>
<feature type="domain" description="Peptide methionine sulphoxide reductase MsrA" evidence="5">
    <location>
        <begin position="27"/>
        <end position="179"/>
    </location>
</feature>
<dbReference type="OrthoDB" id="4174719at2"/>
<feature type="active site" evidence="4">
    <location>
        <position position="33"/>
    </location>
</feature>
<dbReference type="PANTHER" id="PTHR43774:SF1">
    <property type="entry name" value="PEPTIDE METHIONINE SULFOXIDE REDUCTASE MSRA 2"/>
    <property type="match status" value="1"/>
</dbReference>
<dbReference type="InterPro" id="IPR002569">
    <property type="entry name" value="Met_Sox_Rdtase_MsrA_dom"/>
</dbReference>
<evidence type="ECO:0000256" key="1">
    <source>
        <dbReference type="ARBA" id="ARBA00023002"/>
    </source>
</evidence>
<dbReference type="SUPFAM" id="SSF55068">
    <property type="entry name" value="Peptide methionine sulfoxide reductase"/>
    <property type="match status" value="1"/>
</dbReference>
<accession>A0A0L8VCD3</accession>
<dbReference type="GO" id="GO:0008113">
    <property type="term" value="F:peptide-methionine (S)-S-oxide reductase activity"/>
    <property type="evidence" value="ECO:0007669"/>
    <property type="project" value="UniProtKB-UniRule"/>
</dbReference>
<dbReference type="InterPro" id="IPR036509">
    <property type="entry name" value="Met_Sox_Rdtase_MsrA_sf"/>
</dbReference>
<comment type="similarity">
    <text evidence="4">Belongs to the MsrA Met sulfoxide reductase family.</text>
</comment>
<comment type="catalytic activity">
    <reaction evidence="3 4">
        <text>[thioredoxin]-disulfide + L-methionine + H2O = L-methionine (S)-S-oxide + [thioredoxin]-dithiol</text>
        <dbReference type="Rhea" id="RHEA:19993"/>
        <dbReference type="Rhea" id="RHEA-COMP:10698"/>
        <dbReference type="Rhea" id="RHEA-COMP:10700"/>
        <dbReference type="ChEBI" id="CHEBI:15377"/>
        <dbReference type="ChEBI" id="CHEBI:29950"/>
        <dbReference type="ChEBI" id="CHEBI:50058"/>
        <dbReference type="ChEBI" id="CHEBI:57844"/>
        <dbReference type="ChEBI" id="CHEBI:58772"/>
        <dbReference type="EC" id="1.8.4.11"/>
    </reaction>
</comment>
<evidence type="ECO:0000313" key="6">
    <source>
        <dbReference type="EMBL" id="KOH45837.1"/>
    </source>
</evidence>
<evidence type="ECO:0000256" key="4">
    <source>
        <dbReference type="HAMAP-Rule" id="MF_01401"/>
    </source>
</evidence>